<evidence type="ECO:0000313" key="11">
    <source>
        <dbReference type="Proteomes" id="UP000887540"/>
    </source>
</evidence>
<dbReference type="Gene3D" id="1.10.510.10">
    <property type="entry name" value="Transferase(Phosphotransferase) domain 1"/>
    <property type="match status" value="2"/>
</dbReference>
<dbReference type="InterPro" id="IPR011009">
    <property type="entry name" value="Kinase-like_dom_sf"/>
</dbReference>
<dbReference type="GO" id="GO:0006950">
    <property type="term" value="P:response to stress"/>
    <property type="evidence" value="ECO:0007669"/>
    <property type="project" value="UniProtKB-ARBA"/>
</dbReference>
<keyword evidence="3" id="KW-0723">Serine/threonine-protein kinase</keyword>
<dbReference type="PIRSF" id="PIRSF000654">
    <property type="entry name" value="Integrin-linked_kinase"/>
    <property type="match status" value="1"/>
</dbReference>
<reference evidence="12" key="1">
    <citation type="submission" date="2022-11" db="UniProtKB">
        <authorList>
            <consortium name="WormBaseParasite"/>
        </authorList>
    </citation>
    <scope>IDENTIFICATION</scope>
</reference>
<dbReference type="Pfam" id="PF00069">
    <property type="entry name" value="Pkinase"/>
    <property type="match status" value="1"/>
</dbReference>
<comment type="catalytic activity">
    <reaction evidence="8">
        <text>L-threonyl-[protein] + ATP = O-phospho-L-threonyl-[protein] + ADP + H(+)</text>
        <dbReference type="Rhea" id="RHEA:46608"/>
        <dbReference type="Rhea" id="RHEA-COMP:11060"/>
        <dbReference type="Rhea" id="RHEA-COMP:11605"/>
        <dbReference type="ChEBI" id="CHEBI:15378"/>
        <dbReference type="ChEBI" id="CHEBI:30013"/>
        <dbReference type="ChEBI" id="CHEBI:30616"/>
        <dbReference type="ChEBI" id="CHEBI:61977"/>
        <dbReference type="ChEBI" id="CHEBI:456216"/>
        <dbReference type="EC" id="2.7.11.1"/>
    </reaction>
</comment>
<dbReference type="Proteomes" id="UP000887540">
    <property type="component" value="Unplaced"/>
</dbReference>
<dbReference type="InterPro" id="IPR051131">
    <property type="entry name" value="NEK_Ser/Thr_kinase_NIMA"/>
</dbReference>
<accession>A0A914E7L4</accession>
<dbReference type="SMART" id="SM00220">
    <property type="entry name" value="S_TKc"/>
    <property type="match status" value="1"/>
</dbReference>
<keyword evidence="7" id="KW-0067">ATP-binding</keyword>
<evidence type="ECO:0000259" key="10">
    <source>
        <dbReference type="PROSITE" id="PS50011"/>
    </source>
</evidence>
<proteinExistence type="inferred from homology"/>
<keyword evidence="4" id="KW-0808">Transferase</keyword>
<evidence type="ECO:0000256" key="4">
    <source>
        <dbReference type="ARBA" id="ARBA00022679"/>
    </source>
</evidence>
<sequence>MLGESDDVLQREVDLLRNLHHPFIVRFIEAFIENDCFCIVTYYAEGGTLAALIQKCEEKKVIMNRQEILLYFTQITMALDYLHSKLVVHRDLKPENIFLNAAKTILKVADFGISKNLKKNSECSSRAIGTWSYIAPEAIPGPGRNFEMNSGPHIISRRRKLILETDNTVGSSRTKYNLEYCDLKSDLWSLGCVLYELIELRKAFPIINELEVVKKIAECKYAPRRTKGNDDVFAIVTELLVPEAASRPSTSQILIRPIILEKVIYVTTTPLTGLFEAENHQNKRTR</sequence>
<evidence type="ECO:0000256" key="7">
    <source>
        <dbReference type="ARBA" id="ARBA00022840"/>
    </source>
</evidence>
<dbReference type="GO" id="GO:0004674">
    <property type="term" value="F:protein serine/threonine kinase activity"/>
    <property type="evidence" value="ECO:0007669"/>
    <property type="project" value="UniProtKB-KW"/>
</dbReference>
<dbReference type="AlphaFoldDB" id="A0A914E7L4"/>
<dbReference type="Pfam" id="PF07714">
    <property type="entry name" value="PK_Tyr_Ser-Thr"/>
    <property type="match status" value="1"/>
</dbReference>
<dbReference type="GO" id="GO:0005524">
    <property type="term" value="F:ATP binding"/>
    <property type="evidence" value="ECO:0007669"/>
    <property type="project" value="UniProtKB-KW"/>
</dbReference>
<comment type="similarity">
    <text evidence="1">Belongs to the protein kinase superfamily. NEK Ser/Thr protein kinase family. NIMA subfamily.</text>
</comment>
<evidence type="ECO:0000256" key="3">
    <source>
        <dbReference type="ARBA" id="ARBA00022527"/>
    </source>
</evidence>
<dbReference type="InterPro" id="IPR008271">
    <property type="entry name" value="Ser/Thr_kinase_AS"/>
</dbReference>
<keyword evidence="5" id="KW-0547">Nucleotide-binding</keyword>
<evidence type="ECO:0000313" key="12">
    <source>
        <dbReference type="WBParaSite" id="ACRNAN_scaffold589.g22143.t1"/>
    </source>
</evidence>
<dbReference type="PANTHER" id="PTHR44899:SF3">
    <property type="entry name" value="SERINE_THREONINE-PROTEIN KINASE NEK1"/>
    <property type="match status" value="1"/>
</dbReference>
<dbReference type="WBParaSite" id="ACRNAN_scaffold589.g22143.t1">
    <property type="protein sequence ID" value="ACRNAN_scaffold589.g22143.t1"/>
    <property type="gene ID" value="ACRNAN_scaffold589.g22143"/>
</dbReference>
<evidence type="ECO:0000256" key="1">
    <source>
        <dbReference type="ARBA" id="ARBA00010886"/>
    </source>
</evidence>
<protein>
    <recommendedName>
        <fullName evidence="2">non-specific serine/threonine protein kinase</fullName>
        <ecNumber evidence="2">2.7.11.1</ecNumber>
    </recommendedName>
</protein>
<evidence type="ECO:0000256" key="9">
    <source>
        <dbReference type="ARBA" id="ARBA00048679"/>
    </source>
</evidence>
<dbReference type="PANTHER" id="PTHR44899">
    <property type="entry name" value="CAMK FAMILY PROTEIN KINASE"/>
    <property type="match status" value="1"/>
</dbReference>
<dbReference type="InterPro" id="IPR000719">
    <property type="entry name" value="Prot_kinase_dom"/>
</dbReference>
<organism evidence="11 12">
    <name type="scientific">Acrobeloides nanus</name>
    <dbReference type="NCBI Taxonomy" id="290746"/>
    <lineage>
        <taxon>Eukaryota</taxon>
        <taxon>Metazoa</taxon>
        <taxon>Ecdysozoa</taxon>
        <taxon>Nematoda</taxon>
        <taxon>Chromadorea</taxon>
        <taxon>Rhabditida</taxon>
        <taxon>Tylenchina</taxon>
        <taxon>Cephalobomorpha</taxon>
        <taxon>Cephaloboidea</taxon>
        <taxon>Cephalobidae</taxon>
        <taxon>Acrobeloides</taxon>
    </lineage>
</organism>
<evidence type="ECO:0000256" key="6">
    <source>
        <dbReference type="ARBA" id="ARBA00022777"/>
    </source>
</evidence>
<evidence type="ECO:0000256" key="2">
    <source>
        <dbReference type="ARBA" id="ARBA00012513"/>
    </source>
</evidence>
<name>A0A914E7L4_9BILA</name>
<dbReference type="PROSITE" id="PS00108">
    <property type="entry name" value="PROTEIN_KINASE_ST"/>
    <property type="match status" value="1"/>
</dbReference>
<keyword evidence="6" id="KW-0418">Kinase</keyword>
<evidence type="ECO:0000256" key="5">
    <source>
        <dbReference type="ARBA" id="ARBA00022741"/>
    </source>
</evidence>
<dbReference type="SUPFAM" id="SSF56112">
    <property type="entry name" value="Protein kinase-like (PK-like)"/>
    <property type="match status" value="1"/>
</dbReference>
<dbReference type="EC" id="2.7.11.1" evidence="2"/>
<comment type="catalytic activity">
    <reaction evidence="9">
        <text>L-seryl-[protein] + ATP = O-phospho-L-seryl-[protein] + ADP + H(+)</text>
        <dbReference type="Rhea" id="RHEA:17989"/>
        <dbReference type="Rhea" id="RHEA-COMP:9863"/>
        <dbReference type="Rhea" id="RHEA-COMP:11604"/>
        <dbReference type="ChEBI" id="CHEBI:15378"/>
        <dbReference type="ChEBI" id="CHEBI:29999"/>
        <dbReference type="ChEBI" id="CHEBI:30616"/>
        <dbReference type="ChEBI" id="CHEBI:83421"/>
        <dbReference type="ChEBI" id="CHEBI:456216"/>
        <dbReference type="EC" id="2.7.11.1"/>
    </reaction>
</comment>
<dbReference type="PROSITE" id="PS50011">
    <property type="entry name" value="PROTEIN_KINASE_DOM"/>
    <property type="match status" value="1"/>
</dbReference>
<keyword evidence="11" id="KW-1185">Reference proteome</keyword>
<evidence type="ECO:0000256" key="8">
    <source>
        <dbReference type="ARBA" id="ARBA00047899"/>
    </source>
</evidence>
<dbReference type="InterPro" id="IPR001245">
    <property type="entry name" value="Ser-Thr/Tyr_kinase_cat_dom"/>
</dbReference>
<feature type="domain" description="Protein kinase" evidence="10">
    <location>
        <begin position="1"/>
        <end position="259"/>
    </location>
</feature>